<evidence type="ECO:0000313" key="3">
    <source>
        <dbReference type="Proteomes" id="UP000182977"/>
    </source>
</evidence>
<dbReference type="InterPro" id="IPR036388">
    <property type="entry name" value="WH-like_DNA-bd_sf"/>
</dbReference>
<dbReference type="Proteomes" id="UP000182977">
    <property type="component" value="Chromosome I"/>
</dbReference>
<dbReference type="EMBL" id="LT629791">
    <property type="protein sequence ID" value="SDU85624.1"/>
    <property type="molecule type" value="Genomic_DNA"/>
</dbReference>
<evidence type="ECO:0000313" key="2">
    <source>
        <dbReference type="EMBL" id="SDU85624.1"/>
    </source>
</evidence>
<keyword evidence="2" id="KW-0238">DNA-binding</keyword>
<dbReference type="PANTHER" id="PTHR33169">
    <property type="entry name" value="PADR-FAMILY TRANSCRIPTIONAL REGULATOR"/>
    <property type="match status" value="1"/>
</dbReference>
<dbReference type="AlphaFoldDB" id="A0A1H2LXM3"/>
<evidence type="ECO:0000259" key="1">
    <source>
        <dbReference type="Pfam" id="PF03551"/>
    </source>
</evidence>
<protein>
    <submittedName>
        <fullName evidence="2">DNA-binding transcriptional regulator, PadR family</fullName>
    </submittedName>
</protein>
<feature type="domain" description="Transcription regulator PadR N-terminal" evidence="1">
    <location>
        <begin position="1"/>
        <end position="75"/>
    </location>
</feature>
<dbReference type="RefSeq" id="WP_201777996.1">
    <property type="nucleotide sequence ID" value="NZ_KQ061237.1"/>
</dbReference>
<name>A0A1H2LXM3_9ACTN</name>
<reference evidence="3" key="1">
    <citation type="submission" date="2016-10" db="EMBL/GenBank/DDBJ databases">
        <authorList>
            <person name="Varghese N."/>
            <person name="Submissions S."/>
        </authorList>
    </citation>
    <scope>NUCLEOTIDE SEQUENCE [LARGE SCALE GENOMIC DNA]</scope>
    <source>
        <strain evidence="3">DSM 45079</strain>
    </source>
</reference>
<proteinExistence type="predicted"/>
<dbReference type="InterPro" id="IPR036390">
    <property type="entry name" value="WH_DNA-bd_sf"/>
</dbReference>
<organism evidence="2 3">
    <name type="scientific">Jiangella alkaliphila</name>
    <dbReference type="NCBI Taxonomy" id="419479"/>
    <lineage>
        <taxon>Bacteria</taxon>
        <taxon>Bacillati</taxon>
        <taxon>Actinomycetota</taxon>
        <taxon>Actinomycetes</taxon>
        <taxon>Jiangellales</taxon>
        <taxon>Jiangellaceae</taxon>
        <taxon>Jiangella</taxon>
    </lineage>
</organism>
<gene>
    <name evidence="2" type="ORF">SAMN04488563_6793</name>
</gene>
<dbReference type="SUPFAM" id="SSF46785">
    <property type="entry name" value="Winged helix' DNA-binding domain"/>
    <property type="match status" value="1"/>
</dbReference>
<dbReference type="Pfam" id="PF03551">
    <property type="entry name" value="PadR"/>
    <property type="match status" value="1"/>
</dbReference>
<dbReference type="InterPro" id="IPR052509">
    <property type="entry name" value="Metal_resp_DNA-bind_regulator"/>
</dbReference>
<dbReference type="STRING" id="419479.SAMN04488563_6793"/>
<keyword evidence="3" id="KW-1185">Reference proteome</keyword>
<dbReference type="GO" id="GO:0003677">
    <property type="term" value="F:DNA binding"/>
    <property type="evidence" value="ECO:0007669"/>
    <property type="project" value="UniProtKB-KW"/>
</dbReference>
<accession>A0A1H2LXM3</accession>
<dbReference type="PANTHER" id="PTHR33169:SF14">
    <property type="entry name" value="TRANSCRIPTIONAL REGULATOR RV3488"/>
    <property type="match status" value="1"/>
</dbReference>
<dbReference type="InterPro" id="IPR005149">
    <property type="entry name" value="Tscrpt_reg_PadR_N"/>
</dbReference>
<dbReference type="Gene3D" id="1.10.10.10">
    <property type="entry name" value="Winged helix-like DNA-binding domain superfamily/Winged helix DNA-binding domain"/>
    <property type="match status" value="1"/>
</dbReference>
<sequence length="171" mass="19419">MLAFLAKEPCHGYELWTRLQRSLGPLGDTLNTGQVYMTLRRLERAELVEVERVEREAALDRKVYTATAKGHARVQEWLSNHNWDRQTATEFHLKLVVAAGGLADPVRLIELQRVEVIRRLGDAQRAQLASSTEPTPAVLLEGAILRLQADLEWLDVCLRHWERHGDEAGPP</sequence>